<dbReference type="FunFam" id="3.40.50.300:FF:000135">
    <property type="entry name" value="DNA repair helicase RAD3, putative"/>
    <property type="match status" value="1"/>
</dbReference>
<evidence type="ECO:0000256" key="11">
    <source>
        <dbReference type="ARBA" id="ARBA00023004"/>
    </source>
</evidence>
<keyword evidence="14" id="KW-0234">DNA repair</keyword>
<dbReference type="FunFam" id="3.40.50.300:FF:000128">
    <property type="entry name" value="Putative DNA repair helicase RAD3"/>
    <property type="match status" value="1"/>
</dbReference>
<keyword evidence="10" id="KW-0067">ATP-binding</keyword>
<keyword evidence="16" id="KW-0539">Nucleus</keyword>
<dbReference type="NCBIfam" id="TIGR00604">
    <property type="entry name" value="rad3"/>
    <property type="match status" value="1"/>
</dbReference>
<evidence type="ECO:0000256" key="4">
    <source>
        <dbReference type="ARBA" id="ARBA00022485"/>
    </source>
</evidence>
<proteinExistence type="inferred from homology"/>
<dbReference type="GO" id="GO:0043139">
    <property type="term" value="F:5'-3' DNA helicase activity"/>
    <property type="evidence" value="ECO:0007669"/>
    <property type="project" value="UniProtKB-EC"/>
</dbReference>
<keyword evidence="6" id="KW-0547">Nucleotide-binding</keyword>
<evidence type="ECO:0000256" key="9">
    <source>
        <dbReference type="ARBA" id="ARBA00022806"/>
    </source>
</evidence>
<feature type="domain" description="ATP-dependent helicase C-terminal" evidence="19">
    <location>
        <begin position="234"/>
        <end position="378"/>
    </location>
</feature>
<keyword evidence="7" id="KW-0227">DNA damage</keyword>
<dbReference type="InterPro" id="IPR006555">
    <property type="entry name" value="ATP-dep_Helicase_C"/>
</dbReference>
<keyword evidence="4" id="KW-0004">4Fe-4S</keyword>
<dbReference type="InterPro" id="IPR045028">
    <property type="entry name" value="DinG/Rad3-like"/>
</dbReference>
<evidence type="ECO:0000256" key="13">
    <source>
        <dbReference type="ARBA" id="ARBA00023125"/>
    </source>
</evidence>
<evidence type="ECO:0000256" key="6">
    <source>
        <dbReference type="ARBA" id="ARBA00022741"/>
    </source>
</evidence>
<dbReference type="GO" id="GO:0005634">
    <property type="term" value="C:nucleus"/>
    <property type="evidence" value="ECO:0007669"/>
    <property type="project" value="UniProtKB-SubCell"/>
</dbReference>
<evidence type="ECO:0000256" key="15">
    <source>
        <dbReference type="ARBA" id="ARBA00023235"/>
    </source>
</evidence>
<gene>
    <name evidence="20" type="ORF">PINE0816_LOCUS15544</name>
</gene>
<evidence type="ECO:0000256" key="10">
    <source>
        <dbReference type="ARBA" id="ARBA00022840"/>
    </source>
</evidence>
<evidence type="ECO:0000256" key="16">
    <source>
        <dbReference type="ARBA" id="ARBA00023242"/>
    </source>
</evidence>
<evidence type="ECO:0000256" key="14">
    <source>
        <dbReference type="ARBA" id="ARBA00023204"/>
    </source>
</evidence>
<evidence type="ECO:0000256" key="12">
    <source>
        <dbReference type="ARBA" id="ARBA00023014"/>
    </source>
</evidence>
<keyword evidence="13" id="KW-0238">DNA-binding</keyword>
<dbReference type="GO" id="GO:0051539">
    <property type="term" value="F:4 iron, 4 sulfur cluster binding"/>
    <property type="evidence" value="ECO:0007669"/>
    <property type="project" value="UniProtKB-KW"/>
</dbReference>
<dbReference type="EC" id="5.6.2.3" evidence="17"/>
<dbReference type="GO" id="GO:0003684">
    <property type="term" value="F:damaged DNA binding"/>
    <property type="evidence" value="ECO:0007669"/>
    <property type="project" value="TreeGrafter"/>
</dbReference>
<dbReference type="AlphaFoldDB" id="A0A7S0CC72"/>
<keyword evidence="12" id="KW-0411">Iron-sulfur</keyword>
<dbReference type="GO" id="GO:0006281">
    <property type="term" value="P:DNA repair"/>
    <property type="evidence" value="ECO:0007669"/>
    <property type="project" value="UniProtKB-KW"/>
</dbReference>
<dbReference type="InterPro" id="IPR013020">
    <property type="entry name" value="Rad3/Chl1-like"/>
</dbReference>
<comment type="catalytic activity">
    <reaction evidence="18">
        <text>ATP + H2O = ADP + phosphate + H(+)</text>
        <dbReference type="Rhea" id="RHEA:13065"/>
        <dbReference type="ChEBI" id="CHEBI:15377"/>
        <dbReference type="ChEBI" id="CHEBI:15378"/>
        <dbReference type="ChEBI" id="CHEBI:30616"/>
        <dbReference type="ChEBI" id="CHEBI:43474"/>
        <dbReference type="ChEBI" id="CHEBI:456216"/>
        <dbReference type="EC" id="5.6.2.3"/>
    </reaction>
</comment>
<dbReference type="PANTHER" id="PTHR11472:SF1">
    <property type="entry name" value="GENERAL TRANSCRIPTION AND DNA REPAIR FACTOR IIH HELICASE SUBUNIT XPD"/>
    <property type="match status" value="1"/>
</dbReference>
<dbReference type="Pfam" id="PF13307">
    <property type="entry name" value="Helicase_C_2"/>
    <property type="match status" value="1"/>
</dbReference>
<dbReference type="GO" id="GO:0046872">
    <property type="term" value="F:metal ion binding"/>
    <property type="evidence" value="ECO:0007669"/>
    <property type="project" value="UniProtKB-KW"/>
</dbReference>
<evidence type="ECO:0000256" key="1">
    <source>
        <dbReference type="ARBA" id="ARBA00001966"/>
    </source>
</evidence>
<evidence type="ECO:0000256" key="5">
    <source>
        <dbReference type="ARBA" id="ARBA00022723"/>
    </source>
</evidence>
<protein>
    <recommendedName>
        <fullName evidence="17">DNA 5'-3' helicase</fullName>
        <ecNumber evidence="17">5.6.2.3</ecNumber>
    </recommendedName>
</protein>
<dbReference type="InterPro" id="IPR027417">
    <property type="entry name" value="P-loop_NTPase"/>
</dbReference>
<accession>A0A7S0CC72</accession>
<keyword evidence="8" id="KW-0378">Hydrolase</keyword>
<dbReference type="CDD" id="cd18788">
    <property type="entry name" value="SF2_C_XPD"/>
    <property type="match status" value="1"/>
</dbReference>
<sequence length="470" mass="51354">MTNATSIGTKPLRFSYARLTSLLRTIQATAVAAAAAAATNNNGVSGGGSLNSSFHGVPISTDSTSALNTTITTAMEQEYQALLVVSEFASLLATFCAAGNKSRFAIIMEPEPINNNPNESSGSVIQLVCLDASLAIAPLFQRFNSVVITSSTLSPIDLYPKLLQFKPCVSVSLEISQFRPCIRPLMISRGSDQLAVSTKQDDRVDIGVIRNFGAILVELCSCVPDGIVAYFTSYSYMEALISEWDGMGILRELTKHKLVIIETKNVVETTIALDNFRVACDSGRGAVFLAVVRGMVSEGVPFDRHYGRAKIMFGLPYQYTLSHIVRARLEYLQTNLQIREQDFLTFDAIRQVAKCFGRILRSKSDYGLLIFADSRFSRMDKRSQLPKWMVQSLSEAHLNLSTDVAVQYAKSFLRIMGQPIAQEALQSVLLKLEDVRQMEGSIPNASTTATSVPLMAISSQPLSKTEPVGV</sequence>
<evidence type="ECO:0000256" key="7">
    <source>
        <dbReference type="ARBA" id="ARBA00022763"/>
    </source>
</evidence>
<evidence type="ECO:0000256" key="18">
    <source>
        <dbReference type="ARBA" id="ARBA00048954"/>
    </source>
</evidence>
<evidence type="ECO:0000256" key="3">
    <source>
        <dbReference type="ARBA" id="ARBA00009146"/>
    </source>
</evidence>
<comment type="cofactor">
    <cofactor evidence="1">
        <name>[4Fe-4S] cluster</name>
        <dbReference type="ChEBI" id="CHEBI:49883"/>
    </cofactor>
</comment>
<keyword evidence="5" id="KW-0479">Metal-binding</keyword>
<comment type="subcellular location">
    <subcellularLocation>
        <location evidence="2">Nucleus</location>
    </subcellularLocation>
</comment>
<name>A0A7S0CC72_9STRA</name>
<evidence type="ECO:0000256" key="2">
    <source>
        <dbReference type="ARBA" id="ARBA00004123"/>
    </source>
</evidence>
<dbReference type="PANTHER" id="PTHR11472">
    <property type="entry name" value="DNA REPAIR DEAD HELICASE RAD3/XP-D SUBFAMILY MEMBER"/>
    <property type="match status" value="1"/>
</dbReference>
<comment type="similarity">
    <text evidence="3">Belongs to the helicase family. RAD3/XPD subfamily.</text>
</comment>
<keyword evidence="11" id="KW-0408">Iron</keyword>
<evidence type="ECO:0000256" key="17">
    <source>
        <dbReference type="ARBA" id="ARBA00044969"/>
    </source>
</evidence>
<dbReference type="GO" id="GO:0006366">
    <property type="term" value="P:transcription by RNA polymerase II"/>
    <property type="evidence" value="ECO:0007669"/>
    <property type="project" value="TreeGrafter"/>
</dbReference>
<organism evidence="20">
    <name type="scientific">Proboscia inermis</name>
    <dbReference type="NCBI Taxonomy" id="420281"/>
    <lineage>
        <taxon>Eukaryota</taxon>
        <taxon>Sar</taxon>
        <taxon>Stramenopiles</taxon>
        <taxon>Ochrophyta</taxon>
        <taxon>Bacillariophyta</taxon>
        <taxon>Coscinodiscophyceae</taxon>
        <taxon>Rhizosoleniophycidae</taxon>
        <taxon>Rhizosoleniales</taxon>
        <taxon>Rhizosoleniaceae</taxon>
        <taxon>Proboscia</taxon>
    </lineage>
</organism>
<dbReference type="GO" id="GO:0045951">
    <property type="term" value="P:positive regulation of mitotic recombination"/>
    <property type="evidence" value="ECO:0007669"/>
    <property type="project" value="TreeGrafter"/>
</dbReference>
<evidence type="ECO:0000313" key="20">
    <source>
        <dbReference type="EMBL" id="CAD8419409.1"/>
    </source>
</evidence>
<evidence type="ECO:0000259" key="19">
    <source>
        <dbReference type="SMART" id="SM00491"/>
    </source>
</evidence>
<reference evidence="20" key="1">
    <citation type="submission" date="2021-01" db="EMBL/GenBank/DDBJ databases">
        <authorList>
            <person name="Corre E."/>
            <person name="Pelletier E."/>
            <person name="Niang G."/>
            <person name="Scheremetjew M."/>
            <person name="Finn R."/>
            <person name="Kale V."/>
            <person name="Holt S."/>
            <person name="Cochrane G."/>
            <person name="Meng A."/>
            <person name="Brown T."/>
            <person name="Cohen L."/>
        </authorList>
    </citation>
    <scope>NUCLEOTIDE SEQUENCE</scope>
    <source>
        <strain evidence="20">CCAP1064/1</strain>
    </source>
</reference>
<dbReference type="Gene3D" id="3.40.50.300">
    <property type="entry name" value="P-loop containing nucleotide triphosphate hydrolases"/>
    <property type="match status" value="1"/>
</dbReference>
<dbReference type="GO" id="GO:0016818">
    <property type="term" value="F:hydrolase activity, acting on acid anhydrides, in phosphorus-containing anhydrides"/>
    <property type="evidence" value="ECO:0007669"/>
    <property type="project" value="InterPro"/>
</dbReference>
<dbReference type="GO" id="GO:0005524">
    <property type="term" value="F:ATP binding"/>
    <property type="evidence" value="ECO:0007669"/>
    <property type="project" value="UniProtKB-KW"/>
</dbReference>
<evidence type="ECO:0000256" key="8">
    <source>
        <dbReference type="ARBA" id="ARBA00022801"/>
    </source>
</evidence>
<keyword evidence="15" id="KW-0413">Isomerase</keyword>
<dbReference type="SMART" id="SM00491">
    <property type="entry name" value="HELICc2"/>
    <property type="match status" value="1"/>
</dbReference>
<dbReference type="EMBL" id="HBEL01033133">
    <property type="protein sequence ID" value="CAD8419409.1"/>
    <property type="molecule type" value="Transcribed_RNA"/>
</dbReference>
<keyword evidence="9" id="KW-0347">Helicase</keyword>